<sequence length="531" mass="54717">MAARRRGTQPTLVAGLALVSGLALGPVIPQQARAQEGPLSAIDWLSRATEAPLATQPAPDPRAPDQPGQPAPPRQIGDITVTPLDGPTTDALGLLPADRAGLPRALWGMTSAATLAEALSALGPETLPALQGLILTLLVAELDPPRDAEGRGALFEARLDRLMAFGALEPALALVEAAGPATDPALFARWFDMLLLSGDAGPACVQLRADPTLVADPAARVYCAARAGAWEEAEALLSGPEAQEIAPPLRRALARFLDPEAAYDAGRPAPVAQPTPLMWQILDALGEGGTTAQLPLAFAHADLGSSAGWKSRLEAAERLARAGALTPNRLLGLYTQRVPAASGGVWDRVAAVQALDTALVAQAPEAVAAALPRAWSAMAEAELEAPLAALMADRLDGLALDPEAAALAWRMALLGGHPAPAPPPLPGAARRDGFLAAIAEDRLDTATPLPPGAMPAAIAEGLTAAPDADTARLLADSRHGEVLLHGLALLQGSGIEDPRLVAQGLRALRAAGQDRIARRAALQLLLLDRRG</sequence>
<proteinExistence type="predicted"/>
<feature type="region of interest" description="Disordered" evidence="1">
    <location>
        <begin position="51"/>
        <end position="83"/>
    </location>
</feature>
<accession>A0A934TJY1</accession>
<organism evidence="2 3">
    <name type="scientific">Rhodobaculum claviforme</name>
    <dbReference type="NCBI Taxonomy" id="1549854"/>
    <lineage>
        <taxon>Bacteria</taxon>
        <taxon>Pseudomonadati</taxon>
        <taxon>Pseudomonadota</taxon>
        <taxon>Alphaproteobacteria</taxon>
        <taxon>Rhodobacterales</taxon>
        <taxon>Paracoccaceae</taxon>
        <taxon>Rhodobaculum</taxon>
    </lineage>
</organism>
<dbReference type="AlphaFoldDB" id="A0A934TJY1"/>
<dbReference type="EMBL" id="NHSD01000189">
    <property type="protein sequence ID" value="MBK5926964.1"/>
    <property type="molecule type" value="Genomic_DNA"/>
</dbReference>
<dbReference type="RefSeq" id="WP_201156732.1">
    <property type="nucleotide sequence ID" value="NZ_NHSD01000189.1"/>
</dbReference>
<comment type="caution">
    <text evidence="2">The sequence shown here is derived from an EMBL/GenBank/DDBJ whole genome shotgun (WGS) entry which is preliminary data.</text>
</comment>
<reference evidence="2" key="1">
    <citation type="submission" date="2017-05" db="EMBL/GenBank/DDBJ databases">
        <authorList>
            <person name="Imhoff J.F."/>
            <person name="Rahn T."/>
            <person name="Kuenzel S."/>
            <person name="Neulinger S.C."/>
        </authorList>
    </citation>
    <scope>NUCLEOTIDE SEQUENCE</scope>
    <source>
        <strain evidence="2">LMG 28126</strain>
    </source>
</reference>
<reference evidence="2" key="2">
    <citation type="journal article" date="2020" name="Microorganisms">
        <title>Osmotic Adaptation and Compatible Solute Biosynthesis of Phototrophic Bacteria as Revealed from Genome Analyses.</title>
        <authorList>
            <person name="Imhoff J.F."/>
            <person name="Rahn T."/>
            <person name="Kunzel S."/>
            <person name="Keller A."/>
            <person name="Neulinger S.C."/>
        </authorList>
    </citation>
    <scope>NUCLEOTIDE SEQUENCE</scope>
    <source>
        <strain evidence="2">LMG 28126</strain>
    </source>
</reference>
<dbReference type="Proteomes" id="UP000706333">
    <property type="component" value="Unassembled WGS sequence"/>
</dbReference>
<protein>
    <submittedName>
        <fullName evidence="2">Uncharacterized protein</fullName>
    </submittedName>
</protein>
<keyword evidence="3" id="KW-1185">Reference proteome</keyword>
<name>A0A934TJY1_9RHOB</name>
<gene>
    <name evidence="2" type="ORF">CCR87_06330</name>
</gene>
<evidence type="ECO:0000313" key="2">
    <source>
        <dbReference type="EMBL" id="MBK5926964.1"/>
    </source>
</evidence>
<evidence type="ECO:0000256" key="1">
    <source>
        <dbReference type="SAM" id="MobiDB-lite"/>
    </source>
</evidence>
<evidence type="ECO:0000313" key="3">
    <source>
        <dbReference type="Proteomes" id="UP000706333"/>
    </source>
</evidence>